<protein>
    <submittedName>
        <fullName evidence="1">Uncharacterized protein</fullName>
    </submittedName>
</protein>
<proteinExistence type="predicted"/>
<evidence type="ECO:0000313" key="2">
    <source>
        <dbReference type="Proteomes" id="UP001164761"/>
    </source>
</evidence>
<dbReference type="Proteomes" id="UP001164761">
    <property type="component" value="Chromosome"/>
</dbReference>
<organism evidence="1 2">
    <name type="scientific">Alicyclobacillus fastidiosus</name>
    <dbReference type="NCBI Taxonomy" id="392011"/>
    <lineage>
        <taxon>Bacteria</taxon>
        <taxon>Bacillati</taxon>
        <taxon>Bacillota</taxon>
        <taxon>Bacilli</taxon>
        <taxon>Bacillales</taxon>
        <taxon>Alicyclobacillaceae</taxon>
        <taxon>Alicyclobacillus</taxon>
    </lineage>
</organism>
<accession>A0ABY6ZCJ9</accession>
<gene>
    <name evidence="1" type="ORF">NZD89_18035</name>
</gene>
<keyword evidence="2" id="KW-1185">Reference proteome</keyword>
<reference evidence="1" key="1">
    <citation type="submission" date="2022-08" db="EMBL/GenBank/DDBJ databases">
        <title>Alicyclobacillus fastidiosus DSM 17978, complete genome.</title>
        <authorList>
            <person name="Wang Q."/>
            <person name="Cai R."/>
            <person name="Wang Z."/>
        </authorList>
    </citation>
    <scope>NUCLEOTIDE SEQUENCE</scope>
    <source>
        <strain evidence="1">DSM 17978</strain>
    </source>
</reference>
<dbReference type="RefSeq" id="WP_268004160.1">
    <property type="nucleotide sequence ID" value="NZ_BSUT01000001.1"/>
</dbReference>
<dbReference type="EMBL" id="CP104067">
    <property type="protein sequence ID" value="WAH40263.1"/>
    <property type="molecule type" value="Genomic_DNA"/>
</dbReference>
<sequence>MWIVQRRHTRDKDGNTVAAELRDSDGFIRANVRWYGGIQIWIDTVTEEQNAINDTFRTYDIRGLIDKLQNLLSASEELFEHKGYWSNDLDAEQTLAYIPDPTSRGGATPPP</sequence>
<evidence type="ECO:0000313" key="1">
    <source>
        <dbReference type="EMBL" id="WAH40263.1"/>
    </source>
</evidence>
<name>A0ABY6ZCJ9_9BACL</name>